<proteinExistence type="predicted"/>
<dbReference type="Pfam" id="PF12090">
    <property type="entry name" value="Spt20_SEP"/>
    <property type="match status" value="1"/>
</dbReference>
<dbReference type="PANTHER" id="PTHR13526">
    <property type="entry name" value="TRANSCRIPTION FACTOR SPT20 HOMOLOG"/>
    <property type="match status" value="1"/>
</dbReference>
<dbReference type="GO" id="GO:0000124">
    <property type="term" value="C:SAGA complex"/>
    <property type="evidence" value="ECO:0007669"/>
    <property type="project" value="InterPro"/>
</dbReference>
<dbReference type="OrthoDB" id="1932706at2759"/>
<evidence type="ECO:0000313" key="3">
    <source>
        <dbReference type="EMBL" id="KAF9615065.1"/>
    </source>
</evidence>
<evidence type="ECO:0000259" key="2">
    <source>
        <dbReference type="Pfam" id="PF12090"/>
    </source>
</evidence>
<accession>A0A835I9Y8</accession>
<feature type="region of interest" description="Disordered" evidence="1">
    <location>
        <begin position="383"/>
        <end position="416"/>
    </location>
</feature>
<dbReference type="GO" id="GO:0006357">
    <property type="term" value="P:regulation of transcription by RNA polymerase II"/>
    <property type="evidence" value="ECO:0007669"/>
    <property type="project" value="TreeGrafter"/>
</dbReference>
<protein>
    <recommendedName>
        <fullName evidence="2">Spt20-like SEP domain-containing protein</fullName>
    </recommendedName>
</protein>
<feature type="domain" description="Spt20-like SEP" evidence="2">
    <location>
        <begin position="249"/>
        <end position="307"/>
    </location>
</feature>
<evidence type="ECO:0000313" key="4">
    <source>
        <dbReference type="Proteomes" id="UP000631114"/>
    </source>
</evidence>
<organism evidence="3 4">
    <name type="scientific">Coptis chinensis</name>
    <dbReference type="NCBI Taxonomy" id="261450"/>
    <lineage>
        <taxon>Eukaryota</taxon>
        <taxon>Viridiplantae</taxon>
        <taxon>Streptophyta</taxon>
        <taxon>Embryophyta</taxon>
        <taxon>Tracheophyta</taxon>
        <taxon>Spermatophyta</taxon>
        <taxon>Magnoliopsida</taxon>
        <taxon>Ranunculales</taxon>
        <taxon>Ranunculaceae</taxon>
        <taxon>Coptidoideae</taxon>
        <taxon>Coptis</taxon>
    </lineage>
</organism>
<name>A0A835I9Y8_9MAGN</name>
<dbReference type="PANTHER" id="PTHR13526:SF8">
    <property type="entry name" value="TRANSCRIPTION FACTOR SPT20 HOMOLOG"/>
    <property type="match status" value="1"/>
</dbReference>
<feature type="non-terminal residue" evidence="3">
    <location>
        <position position="1"/>
    </location>
</feature>
<feature type="region of interest" description="Disordered" evidence="1">
    <location>
        <begin position="448"/>
        <end position="482"/>
    </location>
</feature>
<comment type="caution">
    <text evidence="3">The sequence shown here is derived from an EMBL/GenBank/DDBJ whole genome shotgun (WGS) entry which is preliminary data.</text>
</comment>
<keyword evidence="4" id="KW-1185">Reference proteome</keyword>
<dbReference type="EMBL" id="JADFTS010000003">
    <property type="protein sequence ID" value="KAF9615065.1"/>
    <property type="molecule type" value="Genomic_DNA"/>
</dbReference>
<dbReference type="InterPro" id="IPR046468">
    <property type="entry name" value="Spt20-like_SEP"/>
</dbReference>
<gene>
    <name evidence="3" type="ORF">IFM89_021636</name>
</gene>
<dbReference type="Proteomes" id="UP000631114">
    <property type="component" value="Unassembled WGS sequence"/>
</dbReference>
<dbReference type="GO" id="GO:0003712">
    <property type="term" value="F:transcription coregulator activity"/>
    <property type="evidence" value="ECO:0007669"/>
    <property type="project" value="InterPro"/>
</dbReference>
<dbReference type="AlphaFoldDB" id="A0A835I9Y8"/>
<evidence type="ECO:0000256" key="1">
    <source>
        <dbReference type="SAM" id="MobiDB-lite"/>
    </source>
</evidence>
<dbReference type="InterPro" id="IPR021950">
    <property type="entry name" value="Spt20"/>
</dbReference>
<sequence length="557" mass="60938">QAHSHLNSIGQNSNVQLGNHVVNKPSHPQLQLLQKQQRQPRTTITNAKEMTVGLGPAMSMGNLGNNVVGLEGIGNVLGRGGIRHGISPCTRRRREEKAKRWGGMGVSFKVSKKGTRFCPKPIQFERNSEECCTDYDSTSTILVPPHQSDLTSIPNKLPQDDVTEMGEDAAGISGSSSCSGGHITSAENEVSFMLNLYHDGYSVGKPSEASVQDTPKSLHPYDRTSETLFSVRDYRKAVSDSERGVCSVDQSPVINMVSLWMSLENVVKDISLISDSWTYSDLLEVESRIVKVMQPQLCLDPTPMLDRLCGNPVTTKLNLGLCGVWKRRLRKMPEVSIMSNNQAYGKKVCIEKVQEGSNCRSGDSGTLSGDTTTMQVHESINAQHVSNSTLPLKSKSLGPDASTPPLSLLSKHQQGVDPRVMQDHYSGSAMNASGVPPSGREFMVSYPDPISGSMSSLHGKRENQDAPLTPSSKRARQTPVGLDGVQRQHLGSQLDSLSDISWNGPGPHLHADPRGVQYGSTGGQKYQKFWKRYQIRMPVCLCLVRITMEVDMVSRKS</sequence>
<reference evidence="3 4" key="1">
    <citation type="submission" date="2020-10" db="EMBL/GenBank/DDBJ databases">
        <title>The Coptis chinensis genome and diversification of protoberbering-type alkaloids.</title>
        <authorList>
            <person name="Wang B."/>
            <person name="Shu S."/>
            <person name="Song C."/>
            <person name="Liu Y."/>
        </authorList>
    </citation>
    <scope>NUCLEOTIDE SEQUENCE [LARGE SCALE GENOMIC DNA]</scope>
    <source>
        <strain evidence="3">HL-2020</strain>
        <tissue evidence="3">Leaf</tissue>
    </source>
</reference>